<keyword evidence="2" id="KW-1185">Reference proteome</keyword>
<proteinExistence type="predicted"/>
<organism evidence="1 2">
    <name type="scientific">Byssothecium circinans</name>
    <dbReference type="NCBI Taxonomy" id="147558"/>
    <lineage>
        <taxon>Eukaryota</taxon>
        <taxon>Fungi</taxon>
        <taxon>Dikarya</taxon>
        <taxon>Ascomycota</taxon>
        <taxon>Pezizomycotina</taxon>
        <taxon>Dothideomycetes</taxon>
        <taxon>Pleosporomycetidae</taxon>
        <taxon>Pleosporales</taxon>
        <taxon>Massarineae</taxon>
        <taxon>Massarinaceae</taxon>
        <taxon>Byssothecium</taxon>
    </lineage>
</organism>
<dbReference type="AlphaFoldDB" id="A0A6A5TSL4"/>
<name>A0A6A5TSL4_9PLEO</name>
<evidence type="ECO:0000313" key="2">
    <source>
        <dbReference type="Proteomes" id="UP000800035"/>
    </source>
</evidence>
<dbReference type="Proteomes" id="UP000800035">
    <property type="component" value="Unassembled WGS sequence"/>
</dbReference>
<sequence length="92" mass="10261">MRAGFPNIRYFLLVSIAGGVPYYRPAGAASEIMLRDVVVSSPRGNHGRVLQYDKGAWEGDLMAAVNNFRAKGQSKTNIAEVLKQMRYKLDEK</sequence>
<evidence type="ECO:0000313" key="1">
    <source>
        <dbReference type="EMBL" id="KAF1955655.1"/>
    </source>
</evidence>
<dbReference type="Gene3D" id="3.40.50.1580">
    <property type="entry name" value="Nucleoside phosphorylase domain"/>
    <property type="match status" value="1"/>
</dbReference>
<dbReference type="InterPro" id="IPR035994">
    <property type="entry name" value="Nucleoside_phosphorylase_sf"/>
</dbReference>
<accession>A0A6A5TSL4</accession>
<reference evidence="1" key="1">
    <citation type="journal article" date="2020" name="Stud. Mycol.">
        <title>101 Dothideomycetes genomes: a test case for predicting lifestyles and emergence of pathogens.</title>
        <authorList>
            <person name="Haridas S."/>
            <person name="Albert R."/>
            <person name="Binder M."/>
            <person name="Bloem J."/>
            <person name="Labutti K."/>
            <person name="Salamov A."/>
            <person name="Andreopoulos B."/>
            <person name="Baker S."/>
            <person name="Barry K."/>
            <person name="Bills G."/>
            <person name="Bluhm B."/>
            <person name="Cannon C."/>
            <person name="Castanera R."/>
            <person name="Culley D."/>
            <person name="Daum C."/>
            <person name="Ezra D."/>
            <person name="Gonzalez J."/>
            <person name="Henrissat B."/>
            <person name="Kuo A."/>
            <person name="Liang C."/>
            <person name="Lipzen A."/>
            <person name="Lutzoni F."/>
            <person name="Magnuson J."/>
            <person name="Mondo S."/>
            <person name="Nolan M."/>
            <person name="Ohm R."/>
            <person name="Pangilinan J."/>
            <person name="Park H.-J."/>
            <person name="Ramirez L."/>
            <person name="Alfaro M."/>
            <person name="Sun H."/>
            <person name="Tritt A."/>
            <person name="Yoshinaga Y."/>
            <person name="Zwiers L.-H."/>
            <person name="Turgeon B."/>
            <person name="Goodwin S."/>
            <person name="Spatafora J."/>
            <person name="Crous P."/>
            <person name="Grigoriev I."/>
        </authorList>
    </citation>
    <scope>NUCLEOTIDE SEQUENCE</scope>
    <source>
        <strain evidence="1">CBS 675.92</strain>
    </source>
</reference>
<gene>
    <name evidence="1" type="ORF">CC80DRAFT_549349</name>
</gene>
<dbReference type="OrthoDB" id="20872at2759"/>
<dbReference type="GO" id="GO:0009116">
    <property type="term" value="P:nucleoside metabolic process"/>
    <property type="evidence" value="ECO:0007669"/>
    <property type="project" value="InterPro"/>
</dbReference>
<dbReference type="GO" id="GO:0003824">
    <property type="term" value="F:catalytic activity"/>
    <property type="evidence" value="ECO:0007669"/>
    <property type="project" value="InterPro"/>
</dbReference>
<protein>
    <submittedName>
        <fullName evidence="1">Uncharacterized protein</fullName>
    </submittedName>
</protein>
<dbReference type="EMBL" id="ML976994">
    <property type="protein sequence ID" value="KAF1955655.1"/>
    <property type="molecule type" value="Genomic_DNA"/>
</dbReference>